<reference evidence="3" key="1">
    <citation type="journal article" date="2020" name="Fungal Divers.">
        <title>Resolving the Mortierellaceae phylogeny through synthesis of multi-gene phylogenetics and phylogenomics.</title>
        <authorList>
            <person name="Vandepol N."/>
            <person name="Liber J."/>
            <person name="Desiro A."/>
            <person name="Na H."/>
            <person name="Kennedy M."/>
            <person name="Barry K."/>
            <person name="Grigoriev I.V."/>
            <person name="Miller A.N."/>
            <person name="O'Donnell K."/>
            <person name="Stajich J.E."/>
            <person name="Bonito G."/>
        </authorList>
    </citation>
    <scope>NUCLEOTIDE SEQUENCE</scope>
    <source>
        <strain evidence="3">REB-010B</strain>
    </source>
</reference>
<feature type="compositionally biased region" description="Basic residues" evidence="1">
    <location>
        <begin position="352"/>
        <end position="361"/>
    </location>
</feature>
<dbReference type="Proteomes" id="UP000738325">
    <property type="component" value="Unassembled WGS sequence"/>
</dbReference>
<sequence length="361" mass="39218">MVYRQAIEQAAEHSLRDGSDPKPPRVPWIQALLSVLTMALGGGFTSSMLLGMPPSWLGSNVVVPTYALSFVLVQYTFVYDILRNMIPPAVLDSVLIVADSSLRAMSIAKLGVDGSRMRFAADSHQAGASEPWFAMLLLGMIAGSGGGMWADLLRLKSHHWSLATPSFTRAASYDMKAALLSAFFYAASTSPQFYGLLRENTDGYEYGKGGLLELQDAKAMTILVMCTLMLGQRAEPSFFRLTGFSVGGVLQSLQAKMATATKSDSSAITEEQEAVALKTIEQDDETAHQPLRRRGRRAVETVEVEEEIDEVEEEEPVKKPAARGRKKAAVKVESPVEAEAVVSDATPSRGSGRARKPRKEL</sequence>
<comment type="caution">
    <text evidence="3">The sequence shown here is derived from an EMBL/GenBank/DDBJ whole genome shotgun (WGS) entry which is preliminary data.</text>
</comment>
<evidence type="ECO:0000313" key="4">
    <source>
        <dbReference type="Proteomes" id="UP000738325"/>
    </source>
</evidence>
<protein>
    <submittedName>
        <fullName evidence="3">Uncharacterized protein</fullName>
    </submittedName>
</protein>
<evidence type="ECO:0000256" key="2">
    <source>
        <dbReference type="SAM" id="Phobius"/>
    </source>
</evidence>
<gene>
    <name evidence="3" type="ORF">BGZ99_003684</name>
</gene>
<keyword evidence="2" id="KW-0812">Transmembrane</keyword>
<feature type="region of interest" description="Disordered" evidence="1">
    <location>
        <begin position="276"/>
        <end position="361"/>
    </location>
</feature>
<dbReference type="OrthoDB" id="206005at2759"/>
<organism evidence="3 4">
    <name type="scientific">Dissophora globulifera</name>
    <dbReference type="NCBI Taxonomy" id="979702"/>
    <lineage>
        <taxon>Eukaryota</taxon>
        <taxon>Fungi</taxon>
        <taxon>Fungi incertae sedis</taxon>
        <taxon>Mucoromycota</taxon>
        <taxon>Mortierellomycotina</taxon>
        <taxon>Mortierellomycetes</taxon>
        <taxon>Mortierellales</taxon>
        <taxon>Mortierellaceae</taxon>
        <taxon>Dissophora</taxon>
    </lineage>
</organism>
<keyword evidence="2" id="KW-1133">Transmembrane helix</keyword>
<accession>A0A9P6RNR1</accession>
<evidence type="ECO:0000256" key="1">
    <source>
        <dbReference type="SAM" id="MobiDB-lite"/>
    </source>
</evidence>
<keyword evidence="2" id="KW-0472">Membrane</keyword>
<feature type="transmembrane region" description="Helical" evidence="2">
    <location>
        <begin position="63"/>
        <end position="82"/>
    </location>
</feature>
<feature type="transmembrane region" description="Helical" evidence="2">
    <location>
        <begin position="31"/>
        <end position="51"/>
    </location>
</feature>
<feature type="compositionally biased region" description="Acidic residues" evidence="1">
    <location>
        <begin position="302"/>
        <end position="315"/>
    </location>
</feature>
<feature type="compositionally biased region" description="Low complexity" evidence="1">
    <location>
        <begin position="331"/>
        <end position="345"/>
    </location>
</feature>
<keyword evidence="4" id="KW-1185">Reference proteome</keyword>
<dbReference type="EMBL" id="JAAAIP010000230">
    <property type="protein sequence ID" value="KAG0321851.1"/>
    <property type="molecule type" value="Genomic_DNA"/>
</dbReference>
<feature type="compositionally biased region" description="Basic residues" evidence="1">
    <location>
        <begin position="320"/>
        <end position="329"/>
    </location>
</feature>
<proteinExistence type="predicted"/>
<name>A0A9P6RNR1_9FUNG</name>
<evidence type="ECO:0000313" key="3">
    <source>
        <dbReference type="EMBL" id="KAG0321851.1"/>
    </source>
</evidence>
<dbReference type="AlphaFoldDB" id="A0A9P6RNR1"/>